<proteinExistence type="predicted"/>
<dbReference type="Gene3D" id="3.40.630.10">
    <property type="entry name" value="Zn peptidases"/>
    <property type="match status" value="1"/>
</dbReference>
<dbReference type="CDD" id="cd05666">
    <property type="entry name" value="M20_Acy1-like"/>
    <property type="match status" value="1"/>
</dbReference>
<keyword evidence="1 4" id="KW-0378">Hydrolase</keyword>
<gene>
    <name evidence="4" type="ORF">ABB55_18115</name>
</gene>
<comment type="cofactor">
    <cofactor evidence="2">
        <name>Mn(2+)</name>
        <dbReference type="ChEBI" id="CHEBI:29035"/>
    </cofactor>
    <text evidence="2">The Mn(2+) ion enhances activity.</text>
</comment>
<protein>
    <submittedName>
        <fullName evidence="4">Amidohydrolase</fullName>
    </submittedName>
</protein>
<feature type="binding site" evidence="2">
    <location>
        <position position="137"/>
    </location>
    <ligand>
        <name>Mn(2+)</name>
        <dbReference type="ChEBI" id="CHEBI:29035"/>
        <label>2</label>
    </ligand>
</feature>
<dbReference type="STRING" id="665126.ABB55_18115"/>
<accession>A0A0P6W3X2</accession>
<dbReference type="NCBIfam" id="TIGR01891">
    <property type="entry name" value="amidohydrolases"/>
    <property type="match status" value="1"/>
</dbReference>
<dbReference type="GO" id="GO:0046872">
    <property type="term" value="F:metal ion binding"/>
    <property type="evidence" value="ECO:0007669"/>
    <property type="project" value="UniProtKB-KW"/>
</dbReference>
<dbReference type="AlphaFoldDB" id="A0A0P6W3X2"/>
<dbReference type="PANTHER" id="PTHR11014">
    <property type="entry name" value="PEPTIDASE M20 FAMILY MEMBER"/>
    <property type="match status" value="1"/>
</dbReference>
<dbReference type="SUPFAM" id="SSF53187">
    <property type="entry name" value="Zn-dependent exopeptidases"/>
    <property type="match status" value="1"/>
</dbReference>
<feature type="binding site" evidence="2">
    <location>
        <position position="102"/>
    </location>
    <ligand>
        <name>Mn(2+)</name>
        <dbReference type="ChEBI" id="CHEBI:29035"/>
        <label>2</label>
    </ligand>
</feature>
<dbReference type="GO" id="GO:0050118">
    <property type="term" value="F:N-acetyldiaminopimelate deacetylase activity"/>
    <property type="evidence" value="ECO:0007669"/>
    <property type="project" value="UniProtKB-ARBA"/>
</dbReference>
<comment type="caution">
    <text evidence="4">The sequence shown here is derived from an EMBL/GenBank/DDBJ whole genome shotgun (WGS) entry which is preliminary data.</text>
</comment>
<evidence type="ECO:0000256" key="2">
    <source>
        <dbReference type="PIRSR" id="PIRSR005962-1"/>
    </source>
</evidence>
<dbReference type="RefSeq" id="WP_054360053.1">
    <property type="nucleotide sequence ID" value="NZ_JAPCYQ010000001.1"/>
</dbReference>
<keyword evidence="5" id="KW-1185">Reference proteome</keyword>
<dbReference type="SUPFAM" id="SSF55031">
    <property type="entry name" value="Bacterial exopeptidase dimerisation domain"/>
    <property type="match status" value="1"/>
</dbReference>
<feature type="binding site" evidence="2">
    <location>
        <position position="104"/>
    </location>
    <ligand>
        <name>Mn(2+)</name>
        <dbReference type="ChEBI" id="CHEBI:29035"/>
        <label>2</label>
    </ligand>
</feature>
<dbReference type="Proteomes" id="UP000048984">
    <property type="component" value="Unassembled WGS sequence"/>
</dbReference>
<keyword evidence="2" id="KW-0464">Manganese</keyword>
<dbReference type="InterPro" id="IPR002933">
    <property type="entry name" value="Peptidase_M20"/>
</dbReference>
<feature type="domain" description="Peptidase M20 dimerisation" evidence="3">
    <location>
        <begin position="187"/>
        <end position="283"/>
    </location>
</feature>
<dbReference type="InterPro" id="IPR036264">
    <property type="entry name" value="Bact_exopeptidase_dim_dom"/>
</dbReference>
<organism evidence="4 5">
    <name type="scientific">Prosthecodimorpha hirschii</name>
    <dbReference type="NCBI Taxonomy" id="665126"/>
    <lineage>
        <taxon>Bacteria</taxon>
        <taxon>Pseudomonadati</taxon>
        <taxon>Pseudomonadota</taxon>
        <taxon>Alphaproteobacteria</taxon>
        <taxon>Hyphomicrobiales</taxon>
        <taxon>Ancalomicrobiaceae</taxon>
        <taxon>Prosthecodimorpha</taxon>
    </lineage>
</organism>
<dbReference type="Pfam" id="PF07687">
    <property type="entry name" value="M20_dimer"/>
    <property type="match status" value="1"/>
</dbReference>
<sequence>MPIVNSLNAAAAEVAGWRRHLHRHPELGYAVEGTAAYVAEKLETFGVDAVATGIGRTGVVGVIHGRAPGRTIALRADMDALPILETSGKDWASEVPGKMHACGHDGHTAMLLAAARHLAETRNFAGTVVLVFQPAEEAGGGAKAMIDDGLMTRFGVDAVYGMHNAPGIPVGRFALRSGAFLASCDTITIDLEGVGGHAATPHLCCDTVLAGAAIVQAVQHIVSRTIDPIASAVISITCFNAGFTDNVIPQTGRLVGTVRTLSPAVRDHVEARLRTVVETTAAAYGVKAVLDYNREYPVLVNHERETGFAAEVARDVAGVDAVDTAMPPELGSEDFAFMLEARPGAFIFVGNGNTAGLHHPAYDFDDAAIPYGASYWVRLVERALPA</sequence>
<dbReference type="Gene3D" id="3.30.70.360">
    <property type="match status" value="1"/>
</dbReference>
<evidence type="ECO:0000259" key="3">
    <source>
        <dbReference type="Pfam" id="PF07687"/>
    </source>
</evidence>
<reference evidence="4 5" key="2">
    <citation type="submission" date="2015-10" db="EMBL/GenBank/DDBJ databases">
        <title>Draft Genome Sequence of Prosthecomicrobium hirschii ATCC 27832.</title>
        <authorList>
            <person name="Daniel J."/>
            <person name="Givan S.A."/>
            <person name="Brun Y.V."/>
            <person name="Brown P.J."/>
        </authorList>
    </citation>
    <scope>NUCLEOTIDE SEQUENCE [LARGE SCALE GENOMIC DNA]</scope>
    <source>
        <strain evidence="4 5">16</strain>
    </source>
</reference>
<dbReference type="PIRSF" id="PIRSF005962">
    <property type="entry name" value="Pept_M20D_amidohydro"/>
    <property type="match status" value="1"/>
</dbReference>
<keyword evidence="2" id="KW-0479">Metal-binding</keyword>
<dbReference type="FunFam" id="3.30.70.360:FF:000001">
    <property type="entry name" value="N-acetyldiaminopimelate deacetylase"/>
    <property type="match status" value="1"/>
</dbReference>
<feature type="binding site" evidence="2">
    <location>
        <position position="358"/>
    </location>
    <ligand>
        <name>Mn(2+)</name>
        <dbReference type="ChEBI" id="CHEBI:29035"/>
        <label>2</label>
    </ligand>
</feature>
<name>A0A0P6W3X2_9HYPH</name>
<dbReference type="InterPro" id="IPR011650">
    <property type="entry name" value="Peptidase_M20_dimer"/>
</dbReference>
<feature type="binding site" evidence="2">
    <location>
        <position position="163"/>
    </location>
    <ligand>
        <name>Mn(2+)</name>
        <dbReference type="ChEBI" id="CHEBI:29035"/>
        <label>2</label>
    </ligand>
</feature>
<dbReference type="InterPro" id="IPR017439">
    <property type="entry name" value="Amidohydrolase"/>
</dbReference>
<reference evidence="4 5" key="1">
    <citation type="submission" date="2015-09" db="EMBL/GenBank/DDBJ databases">
        <authorList>
            <person name="Jackson K.R."/>
            <person name="Lunt B.L."/>
            <person name="Fisher J.N.B."/>
            <person name="Gardner A.V."/>
            <person name="Bailey M.E."/>
            <person name="Deus L.M."/>
            <person name="Earl A.S."/>
            <person name="Gibby P.D."/>
            <person name="Hartmann K.A."/>
            <person name="Liu J.E."/>
            <person name="Manci A.M."/>
            <person name="Nielsen D.A."/>
            <person name="Solomon M.B."/>
            <person name="Breakwell D.P."/>
            <person name="Burnett S.H."/>
            <person name="Grose J.H."/>
        </authorList>
    </citation>
    <scope>NUCLEOTIDE SEQUENCE [LARGE SCALE GENOMIC DNA]</scope>
    <source>
        <strain evidence="4 5">16</strain>
    </source>
</reference>
<evidence type="ECO:0000256" key="1">
    <source>
        <dbReference type="ARBA" id="ARBA00022801"/>
    </source>
</evidence>
<evidence type="ECO:0000313" key="5">
    <source>
        <dbReference type="Proteomes" id="UP000048984"/>
    </source>
</evidence>
<dbReference type="Pfam" id="PF01546">
    <property type="entry name" value="Peptidase_M20"/>
    <property type="match status" value="1"/>
</dbReference>
<dbReference type="GO" id="GO:0019877">
    <property type="term" value="P:diaminopimelate biosynthetic process"/>
    <property type="evidence" value="ECO:0007669"/>
    <property type="project" value="UniProtKB-ARBA"/>
</dbReference>
<evidence type="ECO:0000313" key="4">
    <source>
        <dbReference type="EMBL" id="KPL53888.1"/>
    </source>
</evidence>
<dbReference type="PANTHER" id="PTHR11014:SF63">
    <property type="entry name" value="METALLOPEPTIDASE, PUTATIVE (AFU_ORTHOLOGUE AFUA_6G09600)-RELATED"/>
    <property type="match status" value="1"/>
</dbReference>
<dbReference type="EMBL" id="LJYW01000001">
    <property type="protein sequence ID" value="KPL53888.1"/>
    <property type="molecule type" value="Genomic_DNA"/>
</dbReference>